<feature type="transmembrane region" description="Helical" evidence="6">
    <location>
        <begin position="164"/>
        <end position="186"/>
    </location>
</feature>
<evidence type="ECO:0000256" key="6">
    <source>
        <dbReference type="SAM" id="Phobius"/>
    </source>
</evidence>
<keyword evidence="4 6" id="KW-0472">Membrane</keyword>
<evidence type="ECO:0000256" key="4">
    <source>
        <dbReference type="ARBA" id="ARBA00023136"/>
    </source>
</evidence>
<dbReference type="Gene3D" id="1.20.1250.20">
    <property type="entry name" value="MFS general substrate transporter like domains"/>
    <property type="match status" value="2"/>
</dbReference>
<feature type="compositionally biased region" description="Basic and acidic residues" evidence="5">
    <location>
        <begin position="8"/>
        <end position="23"/>
    </location>
</feature>
<evidence type="ECO:0000256" key="3">
    <source>
        <dbReference type="ARBA" id="ARBA00022989"/>
    </source>
</evidence>
<dbReference type="AlphaFoldDB" id="A0A9P5TDL4"/>
<feature type="transmembrane region" description="Helical" evidence="6">
    <location>
        <begin position="378"/>
        <end position="397"/>
    </location>
</feature>
<feature type="transmembrane region" description="Helical" evidence="6">
    <location>
        <begin position="328"/>
        <end position="348"/>
    </location>
</feature>
<reference evidence="8" key="2">
    <citation type="journal article" date="2020" name="Nat. Commun.">
        <title>Large-scale genome sequencing of mycorrhizal fungi provides insights into the early evolution of symbiotic traits.</title>
        <authorList>
            <person name="Miyauchi S."/>
            <person name="Kiss E."/>
            <person name="Kuo A."/>
            <person name="Drula E."/>
            <person name="Kohler A."/>
            <person name="Sanchez-Garcia M."/>
            <person name="Morin E."/>
            <person name="Andreopoulos B."/>
            <person name="Barry K.W."/>
            <person name="Bonito G."/>
            <person name="Buee M."/>
            <person name="Carver A."/>
            <person name="Chen C."/>
            <person name="Cichocki N."/>
            <person name="Clum A."/>
            <person name="Culley D."/>
            <person name="Crous P.W."/>
            <person name="Fauchery L."/>
            <person name="Girlanda M."/>
            <person name="Hayes R.D."/>
            <person name="Keri Z."/>
            <person name="LaButti K."/>
            <person name="Lipzen A."/>
            <person name="Lombard V."/>
            <person name="Magnuson J."/>
            <person name="Maillard F."/>
            <person name="Murat C."/>
            <person name="Nolan M."/>
            <person name="Ohm R.A."/>
            <person name="Pangilinan J."/>
            <person name="Pereira M.F."/>
            <person name="Perotto S."/>
            <person name="Peter M."/>
            <person name="Pfister S."/>
            <person name="Riley R."/>
            <person name="Sitrit Y."/>
            <person name="Stielow J.B."/>
            <person name="Szollosi G."/>
            <person name="Zifcakova L."/>
            <person name="Stursova M."/>
            <person name="Spatafora J.W."/>
            <person name="Tedersoo L."/>
            <person name="Vaario L.M."/>
            <person name="Yamada A."/>
            <person name="Yan M."/>
            <person name="Wang P."/>
            <person name="Xu J."/>
            <person name="Bruns T."/>
            <person name="Baldrian P."/>
            <person name="Vilgalys R."/>
            <person name="Dunand C."/>
            <person name="Henrissat B."/>
            <person name="Grigoriev I.V."/>
            <person name="Hibbett D."/>
            <person name="Nagy L.G."/>
            <person name="Martin F.M."/>
        </authorList>
    </citation>
    <scope>NUCLEOTIDE SEQUENCE</scope>
    <source>
        <strain evidence="8">Prilba</strain>
    </source>
</reference>
<feature type="domain" description="Major facilitator superfamily (MFS) profile" evidence="7">
    <location>
        <begin position="62"/>
        <end position="449"/>
    </location>
</feature>
<accession>A0A9P5TDL4</accession>
<evidence type="ECO:0000313" key="9">
    <source>
        <dbReference type="Proteomes" id="UP000759537"/>
    </source>
</evidence>
<proteinExistence type="predicted"/>
<feature type="transmembrane region" description="Helical" evidence="6">
    <location>
        <begin position="247"/>
        <end position="266"/>
    </location>
</feature>
<dbReference type="PROSITE" id="PS50850">
    <property type="entry name" value="MFS"/>
    <property type="match status" value="1"/>
</dbReference>
<evidence type="ECO:0000256" key="2">
    <source>
        <dbReference type="ARBA" id="ARBA00022692"/>
    </source>
</evidence>
<organism evidence="8 9">
    <name type="scientific">Russula ochroleuca</name>
    <dbReference type="NCBI Taxonomy" id="152965"/>
    <lineage>
        <taxon>Eukaryota</taxon>
        <taxon>Fungi</taxon>
        <taxon>Dikarya</taxon>
        <taxon>Basidiomycota</taxon>
        <taxon>Agaricomycotina</taxon>
        <taxon>Agaricomycetes</taxon>
        <taxon>Russulales</taxon>
        <taxon>Russulaceae</taxon>
        <taxon>Russula</taxon>
    </lineage>
</organism>
<feature type="region of interest" description="Disordered" evidence="5">
    <location>
        <begin position="1"/>
        <end position="24"/>
    </location>
</feature>
<dbReference type="SUPFAM" id="SSF103473">
    <property type="entry name" value="MFS general substrate transporter"/>
    <property type="match status" value="1"/>
</dbReference>
<feature type="transmembrane region" description="Helical" evidence="6">
    <location>
        <begin position="409"/>
        <end position="428"/>
    </location>
</feature>
<keyword evidence="9" id="KW-1185">Reference proteome</keyword>
<evidence type="ECO:0000313" key="8">
    <source>
        <dbReference type="EMBL" id="KAF8486859.1"/>
    </source>
</evidence>
<name>A0A9P5TDL4_9AGAM</name>
<comment type="caution">
    <text evidence="8">The sequence shown here is derived from an EMBL/GenBank/DDBJ whole genome shotgun (WGS) entry which is preliminary data.</text>
</comment>
<dbReference type="InterPro" id="IPR005828">
    <property type="entry name" value="MFS_sugar_transport-like"/>
</dbReference>
<feature type="transmembrane region" description="Helical" evidence="6">
    <location>
        <begin position="207"/>
        <end position="227"/>
    </location>
</feature>
<dbReference type="PANTHER" id="PTHR24064">
    <property type="entry name" value="SOLUTE CARRIER FAMILY 22 MEMBER"/>
    <property type="match status" value="1"/>
</dbReference>
<comment type="subcellular location">
    <subcellularLocation>
        <location evidence="1">Membrane</location>
        <topology evidence="1">Multi-pass membrane protein</topology>
    </subcellularLocation>
</comment>
<keyword evidence="3 6" id="KW-1133">Transmembrane helix</keyword>
<dbReference type="EMBL" id="WHVB01000001">
    <property type="protein sequence ID" value="KAF8486859.1"/>
    <property type="molecule type" value="Genomic_DNA"/>
</dbReference>
<dbReference type="InterPro" id="IPR020846">
    <property type="entry name" value="MFS_dom"/>
</dbReference>
<dbReference type="Pfam" id="PF00083">
    <property type="entry name" value="Sugar_tr"/>
    <property type="match status" value="1"/>
</dbReference>
<evidence type="ECO:0000256" key="1">
    <source>
        <dbReference type="ARBA" id="ARBA00004141"/>
    </source>
</evidence>
<dbReference type="GO" id="GO:0022857">
    <property type="term" value="F:transmembrane transporter activity"/>
    <property type="evidence" value="ECO:0007669"/>
    <property type="project" value="InterPro"/>
</dbReference>
<sequence length="449" mass="48711">MPVDDGENAEHLPGTHEGGRGVRGEVLPTVNNHAMVHELNQIKTEALRDIDESGFSWFRFKLCLVAGAEFFVDAYDIFAINLASVMLGYSYGHTPGTGFTHRLSSNQDFGMKVAAPVGNLLGQLLFGWLADIVGRKRMYGIELVIIVVSTFAQALAGSSPGVDIIGVFVVWRFLVAMAVEGDYPLSAVMTSEFASTRTRGRLMTSEFTAQGWVNFAASLVALVTAHVYKDSIVAEDFHELEHVDHCWRTLIGLGCVPGAVALYFRLTIPETPRFTMDIDRGVQRARAEVKNVLGPDGDSAAVHGADPDAVVQRAEAPRRSRRDFIINYFARPGNCLLLLGAAFLSSILTSAPPTRAGIGSNPFSLNPILDTYQSPHNLVIGSLVVSVAGLLLGYYAFFFLVDGWGRRRIQILTFAMLALLLAVLAGIYPGSQPDSTFIIYNSTAHGITA</sequence>
<dbReference type="OrthoDB" id="433512at2759"/>
<dbReference type="InterPro" id="IPR036259">
    <property type="entry name" value="MFS_trans_sf"/>
</dbReference>
<gene>
    <name evidence="8" type="ORF">DFH94DRAFT_701179</name>
</gene>
<dbReference type="GO" id="GO:0016020">
    <property type="term" value="C:membrane"/>
    <property type="evidence" value="ECO:0007669"/>
    <property type="project" value="UniProtKB-SubCell"/>
</dbReference>
<protein>
    <submittedName>
        <fullName evidence="8">Inorganic phosphate transporter</fullName>
    </submittedName>
</protein>
<keyword evidence="2 6" id="KW-0812">Transmembrane</keyword>
<evidence type="ECO:0000256" key="5">
    <source>
        <dbReference type="SAM" id="MobiDB-lite"/>
    </source>
</evidence>
<feature type="transmembrane region" description="Helical" evidence="6">
    <location>
        <begin position="141"/>
        <end position="158"/>
    </location>
</feature>
<evidence type="ECO:0000259" key="7">
    <source>
        <dbReference type="PROSITE" id="PS50850"/>
    </source>
</evidence>
<dbReference type="Proteomes" id="UP000759537">
    <property type="component" value="Unassembled WGS sequence"/>
</dbReference>
<reference evidence="8" key="1">
    <citation type="submission" date="2019-10" db="EMBL/GenBank/DDBJ databases">
        <authorList>
            <consortium name="DOE Joint Genome Institute"/>
            <person name="Kuo A."/>
            <person name="Miyauchi S."/>
            <person name="Kiss E."/>
            <person name="Drula E."/>
            <person name="Kohler A."/>
            <person name="Sanchez-Garcia M."/>
            <person name="Andreopoulos B."/>
            <person name="Barry K.W."/>
            <person name="Bonito G."/>
            <person name="Buee M."/>
            <person name="Carver A."/>
            <person name="Chen C."/>
            <person name="Cichocki N."/>
            <person name="Clum A."/>
            <person name="Culley D."/>
            <person name="Crous P.W."/>
            <person name="Fauchery L."/>
            <person name="Girlanda M."/>
            <person name="Hayes R."/>
            <person name="Keri Z."/>
            <person name="LaButti K."/>
            <person name="Lipzen A."/>
            <person name="Lombard V."/>
            <person name="Magnuson J."/>
            <person name="Maillard F."/>
            <person name="Morin E."/>
            <person name="Murat C."/>
            <person name="Nolan M."/>
            <person name="Ohm R."/>
            <person name="Pangilinan J."/>
            <person name="Pereira M."/>
            <person name="Perotto S."/>
            <person name="Peter M."/>
            <person name="Riley R."/>
            <person name="Sitrit Y."/>
            <person name="Stielow B."/>
            <person name="Szollosi G."/>
            <person name="Zifcakova L."/>
            <person name="Stursova M."/>
            <person name="Spatafora J.W."/>
            <person name="Tedersoo L."/>
            <person name="Vaario L.-M."/>
            <person name="Yamada A."/>
            <person name="Yan M."/>
            <person name="Wang P."/>
            <person name="Xu J."/>
            <person name="Bruns T."/>
            <person name="Baldrian P."/>
            <person name="Vilgalys R."/>
            <person name="Henrissat B."/>
            <person name="Grigoriev I.V."/>
            <person name="Hibbett D."/>
            <person name="Nagy L.G."/>
            <person name="Martin F.M."/>
        </authorList>
    </citation>
    <scope>NUCLEOTIDE SEQUENCE</scope>
    <source>
        <strain evidence="8">Prilba</strain>
    </source>
</reference>